<dbReference type="GO" id="GO:0061630">
    <property type="term" value="F:ubiquitin protein ligase activity"/>
    <property type="evidence" value="ECO:0007669"/>
    <property type="project" value="TreeGrafter"/>
</dbReference>
<evidence type="ECO:0000256" key="3">
    <source>
        <dbReference type="ARBA" id="ARBA00022833"/>
    </source>
</evidence>
<keyword evidence="3" id="KW-0862">Zinc</keyword>
<evidence type="ECO:0000256" key="1">
    <source>
        <dbReference type="ARBA" id="ARBA00022723"/>
    </source>
</evidence>
<dbReference type="GO" id="GO:0008270">
    <property type="term" value="F:zinc ion binding"/>
    <property type="evidence" value="ECO:0007669"/>
    <property type="project" value="UniProtKB-KW"/>
</dbReference>
<dbReference type="Proteomes" id="UP001327560">
    <property type="component" value="Chromosome 3"/>
</dbReference>
<keyword evidence="1" id="KW-0479">Metal-binding</keyword>
<feature type="domain" description="RING-type" evidence="5">
    <location>
        <begin position="114"/>
        <end position="170"/>
    </location>
</feature>
<dbReference type="PANTHER" id="PTHR15710:SF132">
    <property type="entry name" value="E3 UBIQUITIN-PROTEIN LIGASE MPSR1"/>
    <property type="match status" value="1"/>
</dbReference>
<dbReference type="PROSITE" id="PS50089">
    <property type="entry name" value="ZF_RING_2"/>
    <property type="match status" value="1"/>
</dbReference>
<keyword evidence="7" id="KW-1185">Reference proteome</keyword>
<dbReference type="InterPro" id="IPR001841">
    <property type="entry name" value="Znf_RING"/>
</dbReference>
<dbReference type="SUPFAM" id="SSF57850">
    <property type="entry name" value="RING/U-box"/>
    <property type="match status" value="1"/>
</dbReference>
<evidence type="ECO:0000256" key="2">
    <source>
        <dbReference type="ARBA" id="ARBA00022771"/>
    </source>
</evidence>
<gene>
    <name evidence="6" type="ORF">Cni_G11409</name>
</gene>
<dbReference type="Pfam" id="PF13639">
    <property type="entry name" value="zf-RING_2"/>
    <property type="match status" value="1"/>
</dbReference>
<dbReference type="EMBL" id="CP136892">
    <property type="protein sequence ID" value="WOL02690.1"/>
    <property type="molecule type" value="Genomic_DNA"/>
</dbReference>
<accession>A0AAQ3K817</accession>
<evidence type="ECO:0000313" key="7">
    <source>
        <dbReference type="Proteomes" id="UP001327560"/>
    </source>
</evidence>
<dbReference type="AlphaFoldDB" id="A0AAQ3K817"/>
<evidence type="ECO:0000259" key="5">
    <source>
        <dbReference type="PROSITE" id="PS50089"/>
    </source>
</evidence>
<sequence>MAAEEADHGLGRLQELLRRAAGAERQGLTIFPFVFGVVRPEAAEDAVLELERVVMLDPLTRGIVVFQGESGLLSELLPSGSSVAAACGPPPASKASIAALKAVEPGEEGEGEDCPVCLDALRSGIGGEAAPRNEVGEGPAAVREMPCRHRFHGGCIEKWLRLHGSCPVCRYQMPAEEEAEPKKVGSTAGGEERGRARQLLVTISFGPFGRGGDEQEQGEE</sequence>
<organism evidence="6 7">
    <name type="scientific">Canna indica</name>
    <name type="common">Indian-shot</name>
    <dbReference type="NCBI Taxonomy" id="4628"/>
    <lineage>
        <taxon>Eukaryota</taxon>
        <taxon>Viridiplantae</taxon>
        <taxon>Streptophyta</taxon>
        <taxon>Embryophyta</taxon>
        <taxon>Tracheophyta</taxon>
        <taxon>Spermatophyta</taxon>
        <taxon>Magnoliopsida</taxon>
        <taxon>Liliopsida</taxon>
        <taxon>Zingiberales</taxon>
        <taxon>Cannaceae</taxon>
        <taxon>Canna</taxon>
    </lineage>
</organism>
<evidence type="ECO:0000313" key="6">
    <source>
        <dbReference type="EMBL" id="WOL02690.1"/>
    </source>
</evidence>
<protein>
    <recommendedName>
        <fullName evidence="5">RING-type domain-containing protein</fullName>
    </recommendedName>
</protein>
<keyword evidence="2 4" id="KW-0863">Zinc-finger</keyword>
<reference evidence="6 7" key="1">
    <citation type="submission" date="2023-10" db="EMBL/GenBank/DDBJ databases">
        <title>Chromosome-scale genome assembly provides insights into flower coloration mechanisms of Canna indica.</title>
        <authorList>
            <person name="Li C."/>
        </authorList>
    </citation>
    <scope>NUCLEOTIDE SEQUENCE [LARGE SCALE GENOMIC DNA]</scope>
    <source>
        <tissue evidence="6">Flower</tissue>
    </source>
</reference>
<dbReference type="GO" id="GO:0016567">
    <property type="term" value="P:protein ubiquitination"/>
    <property type="evidence" value="ECO:0007669"/>
    <property type="project" value="TreeGrafter"/>
</dbReference>
<dbReference type="SMART" id="SM00184">
    <property type="entry name" value="RING"/>
    <property type="match status" value="1"/>
</dbReference>
<evidence type="ECO:0000256" key="4">
    <source>
        <dbReference type="PROSITE-ProRule" id="PRU00175"/>
    </source>
</evidence>
<name>A0AAQ3K817_9LILI</name>
<proteinExistence type="predicted"/>
<dbReference type="InterPro" id="IPR013083">
    <property type="entry name" value="Znf_RING/FYVE/PHD"/>
</dbReference>
<dbReference type="Gene3D" id="3.30.40.10">
    <property type="entry name" value="Zinc/RING finger domain, C3HC4 (zinc finger)"/>
    <property type="match status" value="1"/>
</dbReference>
<dbReference type="GO" id="GO:0005737">
    <property type="term" value="C:cytoplasm"/>
    <property type="evidence" value="ECO:0007669"/>
    <property type="project" value="TreeGrafter"/>
</dbReference>
<dbReference type="PANTHER" id="PTHR15710">
    <property type="entry name" value="E3 UBIQUITIN-PROTEIN LIGASE PRAJA"/>
    <property type="match status" value="1"/>
</dbReference>